<gene>
    <name evidence="9" type="primary">LOC112682782</name>
</gene>
<dbReference type="GeneID" id="112682782"/>
<dbReference type="GO" id="GO:0016055">
    <property type="term" value="P:Wnt signaling pathway"/>
    <property type="evidence" value="ECO:0007669"/>
    <property type="project" value="UniProtKB-KW"/>
</dbReference>
<keyword evidence="8" id="KW-1185">Reference proteome</keyword>
<evidence type="ECO:0000256" key="1">
    <source>
        <dbReference type="ARBA" id="ARBA00004259"/>
    </source>
</evidence>
<dbReference type="InterPro" id="IPR026694">
    <property type="entry name" value="CUSTOS"/>
</dbReference>
<evidence type="ECO:0000256" key="7">
    <source>
        <dbReference type="SAM" id="MobiDB-lite"/>
    </source>
</evidence>
<comment type="similarity">
    <text evidence="2">Belongs to the CUSTOS family.</text>
</comment>
<organism evidence="8 9">
    <name type="scientific">Sipha flava</name>
    <name type="common">yellow sugarcane aphid</name>
    <dbReference type="NCBI Taxonomy" id="143950"/>
    <lineage>
        <taxon>Eukaryota</taxon>
        <taxon>Metazoa</taxon>
        <taxon>Ecdysozoa</taxon>
        <taxon>Arthropoda</taxon>
        <taxon>Hexapoda</taxon>
        <taxon>Insecta</taxon>
        <taxon>Pterygota</taxon>
        <taxon>Neoptera</taxon>
        <taxon>Paraneoptera</taxon>
        <taxon>Hemiptera</taxon>
        <taxon>Sternorrhyncha</taxon>
        <taxon>Aphidomorpha</taxon>
        <taxon>Aphidoidea</taxon>
        <taxon>Aphididae</taxon>
        <taxon>Sipha</taxon>
    </lineage>
</organism>
<evidence type="ECO:0000313" key="9">
    <source>
        <dbReference type="RefSeq" id="XP_025409297.1"/>
    </source>
</evidence>
<evidence type="ECO:0000313" key="8">
    <source>
        <dbReference type="Proteomes" id="UP000694846"/>
    </source>
</evidence>
<name>A0A8B8FFM7_9HEMI</name>
<evidence type="ECO:0000256" key="2">
    <source>
        <dbReference type="ARBA" id="ARBA00008632"/>
    </source>
</evidence>
<proteinExistence type="inferred from homology"/>
<dbReference type="RefSeq" id="XP_025409297.1">
    <property type="nucleotide sequence ID" value="XM_025553512.1"/>
</dbReference>
<dbReference type="OrthoDB" id="8196889at2759"/>
<evidence type="ECO:0000256" key="5">
    <source>
        <dbReference type="ARBA" id="ARBA00022687"/>
    </source>
</evidence>
<keyword evidence="4" id="KW-0217">Developmental protein</keyword>
<keyword evidence="5" id="KW-0879">Wnt signaling pathway</keyword>
<dbReference type="PANTHER" id="PTHR14482">
    <property type="entry name" value="CHROMOSOME 12 ORF 43 HOMOLOG"/>
    <property type="match status" value="1"/>
</dbReference>
<evidence type="ECO:0000256" key="4">
    <source>
        <dbReference type="ARBA" id="ARBA00022473"/>
    </source>
</evidence>
<keyword evidence="6" id="KW-0539">Nucleus</keyword>
<sequence length="195" mass="22176">MSDDSSSEDEITKRLLKDSIDTDLMTNDLYKGSGIGQEPTEEIKSSSSVSSKPSLRYILEDDGHDHNFIKVTPEFQEFVAKHLCKHLENQIIEKKSKQKTYLKDGIEDHSKGIYLFKGSSKLLNSITNEPTMNRKRHHKFTSDEVILQRASETAVTPEWILKKDSVQGWAKITKGKIMKVKSNKEGSFDIISDEV</sequence>
<comment type="subcellular location">
    <subcellularLocation>
        <location evidence="1">Nucleus envelope</location>
    </subcellularLocation>
</comment>
<dbReference type="PANTHER" id="PTHR14482:SF0">
    <property type="entry name" value="PROTEIN CUSTOS"/>
    <property type="match status" value="1"/>
</dbReference>
<dbReference type="GO" id="GO:0005635">
    <property type="term" value="C:nuclear envelope"/>
    <property type="evidence" value="ECO:0007669"/>
    <property type="project" value="UniProtKB-SubCell"/>
</dbReference>
<dbReference type="Pfam" id="PF23999">
    <property type="entry name" value="CUSTOS"/>
    <property type="match status" value="1"/>
</dbReference>
<accession>A0A8B8FFM7</accession>
<reference evidence="9" key="1">
    <citation type="submission" date="2025-08" db="UniProtKB">
        <authorList>
            <consortium name="RefSeq"/>
        </authorList>
    </citation>
    <scope>IDENTIFICATION</scope>
    <source>
        <tissue evidence="9">Whole body</tissue>
    </source>
</reference>
<dbReference type="AlphaFoldDB" id="A0A8B8FFM7"/>
<evidence type="ECO:0000256" key="6">
    <source>
        <dbReference type="ARBA" id="ARBA00023242"/>
    </source>
</evidence>
<evidence type="ECO:0000256" key="3">
    <source>
        <dbReference type="ARBA" id="ARBA00013465"/>
    </source>
</evidence>
<feature type="region of interest" description="Disordered" evidence="7">
    <location>
        <begin position="26"/>
        <end position="49"/>
    </location>
</feature>
<protein>
    <recommendedName>
        <fullName evidence="3">Protein CUSTOS</fullName>
    </recommendedName>
</protein>
<dbReference type="Proteomes" id="UP000694846">
    <property type="component" value="Unplaced"/>
</dbReference>